<proteinExistence type="predicted"/>
<evidence type="ECO:0000313" key="2">
    <source>
        <dbReference type="Proteomes" id="UP000007882"/>
    </source>
</evidence>
<evidence type="ECO:0000313" key="1">
    <source>
        <dbReference type="EMBL" id="BAL87216.1"/>
    </source>
</evidence>
<dbReference type="Proteomes" id="UP000007882">
    <property type="component" value="Chromosome"/>
</dbReference>
<accession>I0H2H9</accession>
<dbReference type="OrthoDB" id="9956879at2"/>
<reference evidence="1 2" key="1">
    <citation type="submission" date="2012-02" db="EMBL/GenBank/DDBJ databases">
        <title>Complete genome sequence of Actinoplanes missouriensis 431 (= NBRC 102363).</title>
        <authorList>
            <person name="Ohnishi Y."/>
            <person name="Ishikawa J."/>
            <person name="Sekine M."/>
            <person name="Hosoyama A."/>
            <person name="Harada T."/>
            <person name="Narita H."/>
            <person name="Hata T."/>
            <person name="Konno Y."/>
            <person name="Tutikane K."/>
            <person name="Fujita N."/>
            <person name="Horinouchi S."/>
            <person name="Hayakawa M."/>
        </authorList>
    </citation>
    <scope>NUCLEOTIDE SEQUENCE [LARGE SCALE GENOMIC DNA]</scope>
    <source>
        <strain evidence="2">ATCC 14538 / DSM 43046 / CBS 188.64 / JCM 3121 / NBRC 102363 / NCIMB 12654 / NRRL B-3342 / UNCC 431</strain>
    </source>
</reference>
<gene>
    <name evidence="1" type="ordered locus">AMIS_19960</name>
</gene>
<dbReference type="EMBL" id="AP012319">
    <property type="protein sequence ID" value="BAL87216.1"/>
    <property type="molecule type" value="Genomic_DNA"/>
</dbReference>
<dbReference type="AlphaFoldDB" id="I0H2H9"/>
<dbReference type="RefSeq" id="WP_014442111.1">
    <property type="nucleotide sequence ID" value="NC_017093.1"/>
</dbReference>
<dbReference type="STRING" id="512565.AMIS_19960"/>
<sequence length="72" mass="7900">MTDEMQAVDLGEIVHVLRLARDGWPEGCEWETDAFAYSAFNGFFSGGEEVGLTDVGRAFLAKVGALYPERTV</sequence>
<dbReference type="HOGENOM" id="CLU_2713313_0_0_11"/>
<protein>
    <submittedName>
        <fullName evidence="1">Uncharacterized protein</fullName>
    </submittedName>
</protein>
<dbReference type="KEGG" id="ams:AMIS_19960"/>
<dbReference type="PATRIC" id="fig|512565.3.peg.2002"/>
<name>I0H2H9_ACTM4</name>
<keyword evidence="2" id="KW-1185">Reference proteome</keyword>
<organism evidence="1 2">
    <name type="scientific">Actinoplanes missouriensis (strain ATCC 14538 / DSM 43046 / CBS 188.64 / JCM 3121 / NBRC 102363 / NCIMB 12654 / NRRL B-3342 / UNCC 431)</name>
    <dbReference type="NCBI Taxonomy" id="512565"/>
    <lineage>
        <taxon>Bacteria</taxon>
        <taxon>Bacillati</taxon>
        <taxon>Actinomycetota</taxon>
        <taxon>Actinomycetes</taxon>
        <taxon>Micromonosporales</taxon>
        <taxon>Micromonosporaceae</taxon>
        <taxon>Actinoplanes</taxon>
    </lineage>
</organism>